<sequence length="239" mass="24737">MGKGGKGKGGKALIAAAPRNVYNSTLKQNAPWKESSAGSKGGKAEKGGKGKAAKGGKGGKGDKGDKGGKGGGGWVWVAEAEPEKKSFKGGKGKSSGGKSHGKGQDKGKGKGKGKDKGKSLRAAPLSSKFWEKKLGEEGREVLDDTVYNGAIQRYNLKQGWGMILPGNPESLPKNVIQKLEESAAAAEAAGKEVGDRSLLYFRKPDVNHVDGFKLTGDVAVTFKVYTDEKGAGACEVTMA</sequence>
<accession>A0A813HNA2</accession>
<comment type="caution">
    <text evidence="2">The sequence shown here is derived from an EMBL/GenBank/DDBJ whole genome shotgun (WGS) entry which is preliminary data.</text>
</comment>
<feature type="compositionally biased region" description="Basic and acidic residues" evidence="1">
    <location>
        <begin position="102"/>
        <end position="118"/>
    </location>
</feature>
<dbReference type="OrthoDB" id="10612218at2759"/>
<reference evidence="2" key="1">
    <citation type="submission" date="2021-02" db="EMBL/GenBank/DDBJ databases">
        <authorList>
            <person name="Dougan E. K."/>
            <person name="Rhodes N."/>
            <person name="Thang M."/>
            <person name="Chan C."/>
        </authorList>
    </citation>
    <scope>NUCLEOTIDE SEQUENCE</scope>
</reference>
<gene>
    <name evidence="2" type="ORF">PGLA1383_LOCUS54657</name>
</gene>
<feature type="region of interest" description="Disordered" evidence="1">
    <location>
        <begin position="1"/>
        <end position="124"/>
    </location>
</feature>
<feature type="compositionally biased region" description="Basic and acidic residues" evidence="1">
    <location>
        <begin position="59"/>
        <end position="68"/>
    </location>
</feature>
<protein>
    <submittedName>
        <fullName evidence="2">Uncharacterized protein</fullName>
    </submittedName>
</protein>
<keyword evidence="3" id="KW-1185">Reference proteome</keyword>
<dbReference type="EMBL" id="CAJNNV010032328">
    <property type="protein sequence ID" value="CAE8639633.1"/>
    <property type="molecule type" value="Genomic_DNA"/>
</dbReference>
<proteinExistence type="predicted"/>
<evidence type="ECO:0000313" key="2">
    <source>
        <dbReference type="EMBL" id="CAE8639633.1"/>
    </source>
</evidence>
<dbReference type="AlphaFoldDB" id="A0A813HNA2"/>
<organism evidence="2 3">
    <name type="scientific">Polarella glacialis</name>
    <name type="common">Dinoflagellate</name>
    <dbReference type="NCBI Taxonomy" id="89957"/>
    <lineage>
        <taxon>Eukaryota</taxon>
        <taxon>Sar</taxon>
        <taxon>Alveolata</taxon>
        <taxon>Dinophyceae</taxon>
        <taxon>Suessiales</taxon>
        <taxon>Suessiaceae</taxon>
        <taxon>Polarella</taxon>
    </lineage>
</organism>
<name>A0A813HNA2_POLGL</name>
<evidence type="ECO:0000313" key="3">
    <source>
        <dbReference type="Proteomes" id="UP000654075"/>
    </source>
</evidence>
<dbReference type="Proteomes" id="UP000654075">
    <property type="component" value="Unassembled WGS sequence"/>
</dbReference>
<evidence type="ECO:0000256" key="1">
    <source>
        <dbReference type="SAM" id="MobiDB-lite"/>
    </source>
</evidence>